<reference evidence="1 2" key="1">
    <citation type="submission" date="2023-01" db="EMBL/GenBank/DDBJ databases">
        <title>Analysis of 21 Apiospora genomes using comparative genomics revels a genus with tremendous synthesis potential of carbohydrate active enzymes and secondary metabolites.</title>
        <authorList>
            <person name="Sorensen T."/>
        </authorList>
    </citation>
    <scope>NUCLEOTIDE SEQUENCE [LARGE SCALE GENOMIC DNA]</scope>
    <source>
        <strain evidence="1 2">CBS 83171</strain>
    </source>
</reference>
<protein>
    <submittedName>
        <fullName evidence="1">Uncharacterized protein</fullName>
    </submittedName>
</protein>
<proteinExistence type="predicted"/>
<dbReference type="Proteomes" id="UP001446871">
    <property type="component" value="Unassembled WGS sequence"/>
</dbReference>
<evidence type="ECO:0000313" key="2">
    <source>
        <dbReference type="Proteomes" id="UP001446871"/>
    </source>
</evidence>
<accession>A0ABR1TI01</accession>
<dbReference type="EMBL" id="JAQQWM010000009">
    <property type="protein sequence ID" value="KAK8046027.1"/>
    <property type="molecule type" value="Genomic_DNA"/>
</dbReference>
<name>A0ABR1TI01_9PEZI</name>
<keyword evidence="2" id="KW-1185">Reference proteome</keyword>
<comment type="caution">
    <text evidence="1">The sequence shown here is derived from an EMBL/GenBank/DDBJ whole genome shotgun (WGS) entry which is preliminary data.</text>
</comment>
<evidence type="ECO:0000313" key="1">
    <source>
        <dbReference type="EMBL" id="KAK8046027.1"/>
    </source>
</evidence>
<organism evidence="1 2">
    <name type="scientific">Apiospora saccharicola</name>
    <dbReference type="NCBI Taxonomy" id="335842"/>
    <lineage>
        <taxon>Eukaryota</taxon>
        <taxon>Fungi</taxon>
        <taxon>Dikarya</taxon>
        <taxon>Ascomycota</taxon>
        <taxon>Pezizomycotina</taxon>
        <taxon>Sordariomycetes</taxon>
        <taxon>Xylariomycetidae</taxon>
        <taxon>Amphisphaeriales</taxon>
        <taxon>Apiosporaceae</taxon>
        <taxon>Apiospora</taxon>
    </lineage>
</organism>
<sequence>MLLSLNTELSPLSDRLPVIVGFPEESHAKNYVDYIRKLSITKATGFRVARGKGSRHVELHLPKQIGSITRSAEVPGGFYFTIDDKLIAHEWVEDMLIWEFAEGSENEVFVSKTVDEDYLMYEPDNN</sequence>
<gene>
    <name evidence="1" type="ORF">PG996_014091</name>
</gene>